<reference evidence="1 2" key="1">
    <citation type="submission" date="2020-08" db="EMBL/GenBank/DDBJ databases">
        <title>Sequencing the genomes of 1000 actinobacteria strains.</title>
        <authorList>
            <person name="Klenk H.-P."/>
        </authorList>
    </citation>
    <scope>NUCLEOTIDE SEQUENCE [LARGE SCALE GENOMIC DNA]</scope>
    <source>
        <strain evidence="1 2">DSM 44786</strain>
    </source>
</reference>
<protein>
    <recommendedName>
        <fullName evidence="3">Capsid maturation protease</fullName>
    </recommendedName>
</protein>
<dbReference type="AlphaFoldDB" id="A0A7W7SAF7"/>
<gene>
    <name evidence="1" type="ORF">F4556_002368</name>
</gene>
<accession>A0A7W7SAF7</accession>
<name>A0A7W7SAF7_9ACTN</name>
<comment type="caution">
    <text evidence="1">The sequence shown here is derived from an EMBL/GenBank/DDBJ whole genome shotgun (WGS) entry which is preliminary data.</text>
</comment>
<keyword evidence="2" id="KW-1185">Reference proteome</keyword>
<sequence>MPPLEVTLRRSARQRALAARAVASADLLWSSLDPRRIAESWHEVSGQVLTLLTAAQQASADGAQSYVEAAVTAAGARPAPAGRLNISALAGVAADGRDLASLLELPRITTLTQIAAGLPADTALRLGRSQLLRTVSSEVADAGRVASGVGIVADRTCTGYVRVVAGGACSRCIILAGQIYGSKTAFDRHPQCQCIHEPTTRGRRGAHLEPRRYFDSLSAAEQQRRFGTDGARAIRDGADLRQVVNARRRGSTYTTRDGARATRQGTSKRSAFYRRERDRAIATGRAPADIGRQFQLRSVRLMPEEIYRLAATRDEAIALLRRYAYLI</sequence>
<dbReference type="Pfam" id="PF25310">
    <property type="entry name" value="VG15"/>
    <property type="match status" value="1"/>
</dbReference>
<dbReference type="InterPro" id="IPR057369">
    <property type="entry name" value="VG15"/>
</dbReference>
<evidence type="ECO:0000313" key="2">
    <source>
        <dbReference type="Proteomes" id="UP000573327"/>
    </source>
</evidence>
<organism evidence="1 2">
    <name type="scientific">Kitasatospora gansuensis</name>
    <dbReference type="NCBI Taxonomy" id="258050"/>
    <lineage>
        <taxon>Bacteria</taxon>
        <taxon>Bacillati</taxon>
        <taxon>Actinomycetota</taxon>
        <taxon>Actinomycetes</taxon>
        <taxon>Kitasatosporales</taxon>
        <taxon>Streptomycetaceae</taxon>
        <taxon>Kitasatospora</taxon>
    </lineage>
</organism>
<evidence type="ECO:0008006" key="3">
    <source>
        <dbReference type="Google" id="ProtNLM"/>
    </source>
</evidence>
<dbReference type="Proteomes" id="UP000573327">
    <property type="component" value="Unassembled WGS sequence"/>
</dbReference>
<proteinExistence type="predicted"/>
<dbReference type="RefSeq" id="WP_184914097.1">
    <property type="nucleotide sequence ID" value="NZ_JACHJR010000001.1"/>
</dbReference>
<dbReference type="EMBL" id="JACHJR010000001">
    <property type="protein sequence ID" value="MBB4946833.1"/>
    <property type="molecule type" value="Genomic_DNA"/>
</dbReference>
<evidence type="ECO:0000313" key="1">
    <source>
        <dbReference type="EMBL" id="MBB4946833.1"/>
    </source>
</evidence>